<organism evidence="2 3">
    <name type="scientific">Nocardioides psychrotolerans</name>
    <dbReference type="NCBI Taxonomy" id="1005945"/>
    <lineage>
        <taxon>Bacteria</taxon>
        <taxon>Bacillati</taxon>
        <taxon>Actinomycetota</taxon>
        <taxon>Actinomycetes</taxon>
        <taxon>Propionibacteriales</taxon>
        <taxon>Nocardioidaceae</taxon>
        <taxon>Nocardioides</taxon>
    </lineage>
</organism>
<reference evidence="2 3" key="1">
    <citation type="submission" date="2016-10" db="EMBL/GenBank/DDBJ databases">
        <authorList>
            <person name="de Groot N.N."/>
        </authorList>
    </citation>
    <scope>NUCLEOTIDE SEQUENCE [LARGE SCALE GENOMIC DNA]</scope>
    <source>
        <strain evidence="2 3">CGMCC 1.11156</strain>
    </source>
</reference>
<sequence length="306" mass="32730">MRKFIGPVLLGLGGFLLMAAIICTAWAPGVVKKTPTDVNTTTYLSGTANKLNPATGELESNPINTTSVTMVDSDISDDSVVGWVNTSCTVINVDNPPNCVDGDDERLIAASIDTFATSRTTGLAVNDEKYRADESTPHDGLVNKWPFDSEKKTYPYWDGTAGGAYDAVYDRTENLDGLEVYVYKVSIVDAPIDIAEGIPGTYSSAKEIFVEPGTGAIVNQTEDQQRFLESGDMVLDLQAAFTDDQQKLSISESKDNLASVKLILTTVPIVGFVGGILCLLAGALLVFRGRGSSEQSPAKRRETVGV</sequence>
<dbReference type="RefSeq" id="WP_091111815.1">
    <property type="nucleotide sequence ID" value="NZ_BKAF01000006.1"/>
</dbReference>
<evidence type="ECO:0008006" key="4">
    <source>
        <dbReference type="Google" id="ProtNLM"/>
    </source>
</evidence>
<proteinExistence type="predicted"/>
<dbReference type="AlphaFoldDB" id="A0A1I3FN80"/>
<dbReference type="Pfam" id="PF11271">
    <property type="entry name" value="PorA"/>
    <property type="match status" value="1"/>
</dbReference>
<dbReference type="STRING" id="1005945.SAMN05216561_10566"/>
<keyword evidence="1" id="KW-0812">Transmembrane</keyword>
<evidence type="ECO:0000256" key="1">
    <source>
        <dbReference type="SAM" id="Phobius"/>
    </source>
</evidence>
<evidence type="ECO:0000313" key="2">
    <source>
        <dbReference type="EMBL" id="SFI12624.1"/>
    </source>
</evidence>
<evidence type="ECO:0000313" key="3">
    <source>
        <dbReference type="Proteomes" id="UP000198649"/>
    </source>
</evidence>
<dbReference type="EMBL" id="FOQG01000005">
    <property type="protein sequence ID" value="SFI12624.1"/>
    <property type="molecule type" value="Genomic_DNA"/>
</dbReference>
<feature type="transmembrane region" description="Helical" evidence="1">
    <location>
        <begin position="262"/>
        <end position="287"/>
    </location>
</feature>
<keyword evidence="1" id="KW-0472">Membrane</keyword>
<dbReference type="InterPro" id="IPR021424">
    <property type="entry name" value="PorA"/>
</dbReference>
<protein>
    <recommendedName>
        <fullName evidence="4">DUF3068 domain-containing protein</fullName>
    </recommendedName>
</protein>
<gene>
    <name evidence="2" type="ORF">SAMN05216561_10566</name>
</gene>
<dbReference type="Proteomes" id="UP000198649">
    <property type="component" value="Unassembled WGS sequence"/>
</dbReference>
<accession>A0A1I3FN80</accession>
<name>A0A1I3FN80_9ACTN</name>
<keyword evidence="3" id="KW-1185">Reference proteome</keyword>
<dbReference type="OrthoDB" id="153031at2"/>
<keyword evidence="1" id="KW-1133">Transmembrane helix</keyword>